<evidence type="ECO:0000256" key="3">
    <source>
        <dbReference type="ARBA" id="ARBA00022837"/>
    </source>
</evidence>
<keyword evidence="1" id="KW-0479">Metal-binding</keyword>
<evidence type="ECO:0000256" key="4">
    <source>
        <dbReference type="ARBA" id="ARBA00022842"/>
    </source>
</evidence>
<protein>
    <submittedName>
        <fullName evidence="6">Calcium and integrin-binding protein 1</fullName>
    </submittedName>
</protein>
<dbReference type="GO" id="GO:0007229">
    <property type="term" value="P:integrin-mediated signaling pathway"/>
    <property type="evidence" value="ECO:0007669"/>
    <property type="project" value="UniProtKB-KW"/>
</dbReference>
<dbReference type="Gene3D" id="1.10.238.10">
    <property type="entry name" value="EF-hand"/>
    <property type="match status" value="2"/>
</dbReference>
<dbReference type="SMART" id="SM00054">
    <property type="entry name" value="EFh"/>
    <property type="match status" value="2"/>
</dbReference>
<name>A0A177B3A9_9BILA</name>
<dbReference type="InterPro" id="IPR051433">
    <property type="entry name" value="CIBP"/>
</dbReference>
<keyword evidence="4" id="KW-0460">Magnesium</keyword>
<dbReference type="Proteomes" id="UP000078046">
    <property type="component" value="Unassembled WGS sequence"/>
</dbReference>
<keyword evidence="6" id="KW-0401">Integrin</keyword>
<evidence type="ECO:0000313" key="6">
    <source>
        <dbReference type="EMBL" id="OAF68765.1"/>
    </source>
</evidence>
<sequence>MGNSISYLSIREVNKYQDLLYLSAKEIKKASIQFMNIYNELNLKDIKFTNIFEASIPIKDFTQNCPEICVNPFRHRLCQLFHKQTSMMKFEDYLDILSIFSNESPTEIKIYYVFKLYDFDEDSAIGCEDLLSVIHMMMGTEDTKQFDKNKLINKLFKEADIDENGTISYTEFQNIVMKMSNFTK</sequence>
<dbReference type="PANTHER" id="PTHR45791">
    <property type="entry name" value="CALCIUM AND INTEGRIN BINDING FAMILY MEMBER 2"/>
    <property type="match status" value="1"/>
</dbReference>
<dbReference type="PROSITE" id="PS00018">
    <property type="entry name" value="EF_HAND_1"/>
    <property type="match status" value="1"/>
</dbReference>
<dbReference type="EMBL" id="LWCA01000391">
    <property type="protein sequence ID" value="OAF68765.1"/>
    <property type="molecule type" value="Genomic_DNA"/>
</dbReference>
<dbReference type="OrthoDB" id="114727at2759"/>
<organism evidence="6 7">
    <name type="scientific">Intoshia linei</name>
    <dbReference type="NCBI Taxonomy" id="1819745"/>
    <lineage>
        <taxon>Eukaryota</taxon>
        <taxon>Metazoa</taxon>
        <taxon>Spiralia</taxon>
        <taxon>Lophotrochozoa</taxon>
        <taxon>Mesozoa</taxon>
        <taxon>Orthonectida</taxon>
        <taxon>Rhopaluridae</taxon>
        <taxon>Intoshia</taxon>
    </lineage>
</organism>
<dbReference type="InterPro" id="IPR002048">
    <property type="entry name" value="EF_hand_dom"/>
</dbReference>
<dbReference type="PANTHER" id="PTHR45791:SF1">
    <property type="entry name" value="CALCIUM AND INTEGRIN BINDING FAMILY MEMBER 1"/>
    <property type="match status" value="1"/>
</dbReference>
<dbReference type="GO" id="GO:0005509">
    <property type="term" value="F:calcium ion binding"/>
    <property type="evidence" value="ECO:0007669"/>
    <property type="project" value="InterPro"/>
</dbReference>
<comment type="caution">
    <text evidence="6">The sequence shown here is derived from an EMBL/GenBank/DDBJ whole genome shotgun (WGS) entry which is preliminary data.</text>
</comment>
<dbReference type="FunFam" id="1.10.238.10:FF:000035">
    <property type="entry name" value="Calcium and integrin-binding family member 2"/>
    <property type="match status" value="1"/>
</dbReference>
<feature type="domain" description="EF-hand" evidence="5">
    <location>
        <begin position="105"/>
        <end position="140"/>
    </location>
</feature>
<dbReference type="InterPro" id="IPR011992">
    <property type="entry name" value="EF-hand-dom_pair"/>
</dbReference>
<dbReference type="PROSITE" id="PS50222">
    <property type="entry name" value="EF_HAND_2"/>
    <property type="match status" value="2"/>
</dbReference>
<reference evidence="6 7" key="1">
    <citation type="submission" date="2016-04" db="EMBL/GenBank/DDBJ databases">
        <title>The genome of Intoshia linei affirms orthonectids as highly simplified spiralians.</title>
        <authorList>
            <person name="Mikhailov K.V."/>
            <person name="Slusarev G.S."/>
            <person name="Nikitin M.A."/>
            <person name="Logacheva M.D."/>
            <person name="Penin A."/>
            <person name="Aleoshin V."/>
            <person name="Panchin Y.V."/>
        </authorList>
    </citation>
    <scope>NUCLEOTIDE SEQUENCE [LARGE SCALE GENOMIC DNA]</scope>
    <source>
        <strain evidence="6">Intl2013</strain>
        <tissue evidence="6">Whole animal</tissue>
    </source>
</reference>
<evidence type="ECO:0000313" key="7">
    <source>
        <dbReference type="Proteomes" id="UP000078046"/>
    </source>
</evidence>
<dbReference type="InterPro" id="IPR018247">
    <property type="entry name" value="EF_Hand_1_Ca_BS"/>
</dbReference>
<feature type="domain" description="EF-hand" evidence="5">
    <location>
        <begin position="147"/>
        <end position="182"/>
    </location>
</feature>
<keyword evidence="2" id="KW-0677">Repeat</keyword>
<gene>
    <name evidence="6" type="ORF">A3Q56_03485</name>
</gene>
<evidence type="ECO:0000256" key="2">
    <source>
        <dbReference type="ARBA" id="ARBA00022737"/>
    </source>
</evidence>
<dbReference type="SUPFAM" id="SSF47473">
    <property type="entry name" value="EF-hand"/>
    <property type="match status" value="1"/>
</dbReference>
<dbReference type="GO" id="GO:0000287">
    <property type="term" value="F:magnesium ion binding"/>
    <property type="evidence" value="ECO:0007669"/>
    <property type="project" value="TreeGrafter"/>
</dbReference>
<keyword evidence="7" id="KW-1185">Reference proteome</keyword>
<proteinExistence type="predicted"/>
<dbReference type="Pfam" id="PF13499">
    <property type="entry name" value="EF-hand_7"/>
    <property type="match status" value="1"/>
</dbReference>
<keyword evidence="3" id="KW-0106">Calcium</keyword>
<accession>A0A177B3A9</accession>
<evidence type="ECO:0000259" key="5">
    <source>
        <dbReference type="PROSITE" id="PS50222"/>
    </source>
</evidence>
<dbReference type="AlphaFoldDB" id="A0A177B3A9"/>
<evidence type="ECO:0000256" key="1">
    <source>
        <dbReference type="ARBA" id="ARBA00022723"/>
    </source>
</evidence>